<keyword evidence="14" id="KW-0446">Lipid-binding</keyword>
<evidence type="ECO:0000256" key="6">
    <source>
        <dbReference type="ARBA" id="ARBA00022548"/>
    </source>
</evidence>
<evidence type="ECO:0000256" key="10">
    <source>
        <dbReference type="ARBA" id="ARBA00022824"/>
    </source>
</evidence>
<organism evidence="24 25">
    <name type="scientific">Mollisia scopiformis</name>
    <name type="common">Conifer needle endophyte fungus</name>
    <name type="synonym">Phialocephala scopiformis</name>
    <dbReference type="NCBI Taxonomy" id="149040"/>
    <lineage>
        <taxon>Eukaryota</taxon>
        <taxon>Fungi</taxon>
        <taxon>Dikarya</taxon>
        <taxon>Ascomycota</taxon>
        <taxon>Pezizomycotina</taxon>
        <taxon>Leotiomycetes</taxon>
        <taxon>Helotiales</taxon>
        <taxon>Mollisiaceae</taxon>
        <taxon>Mollisia</taxon>
    </lineage>
</organism>
<dbReference type="GO" id="GO:0008203">
    <property type="term" value="P:cholesterol metabolic process"/>
    <property type="evidence" value="ECO:0007669"/>
    <property type="project" value="UniProtKB-KW"/>
</dbReference>
<evidence type="ECO:0000256" key="11">
    <source>
        <dbReference type="ARBA" id="ARBA00022989"/>
    </source>
</evidence>
<keyword evidence="10" id="KW-0256">Endoplasmic reticulum</keyword>
<feature type="repeat" description="WD" evidence="21">
    <location>
        <begin position="564"/>
        <end position="604"/>
    </location>
</feature>
<dbReference type="PROSITE" id="PS50082">
    <property type="entry name" value="WD_REPEATS_2"/>
    <property type="match status" value="1"/>
</dbReference>
<evidence type="ECO:0000256" key="13">
    <source>
        <dbReference type="ARBA" id="ARBA00023098"/>
    </source>
</evidence>
<evidence type="ECO:0000256" key="14">
    <source>
        <dbReference type="ARBA" id="ARBA00023121"/>
    </source>
</evidence>
<keyword evidence="7 21" id="KW-0853">WD repeat</keyword>
<evidence type="ECO:0000256" key="18">
    <source>
        <dbReference type="ARBA" id="ARBA00023221"/>
    </source>
</evidence>
<dbReference type="KEGG" id="psco:LY89DRAFT_579832"/>
<evidence type="ECO:0000256" key="12">
    <source>
        <dbReference type="ARBA" id="ARBA00023034"/>
    </source>
</evidence>
<feature type="transmembrane region" description="Helical" evidence="22">
    <location>
        <begin position="194"/>
        <end position="211"/>
    </location>
</feature>
<dbReference type="PROSITE" id="PS50156">
    <property type="entry name" value="SSD"/>
    <property type="match status" value="1"/>
</dbReference>
<keyword evidence="9" id="KW-0677">Repeat</keyword>
<keyword evidence="8 22" id="KW-0812">Transmembrane</keyword>
<evidence type="ECO:0000256" key="22">
    <source>
        <dbReference type="SAM" id="Phobius"/>
    </source>
</evidence>
<dbReference type="GO" id="GO:0005789">
    <property type="term" value="C:endoplasmic reticulum membrane"/>
    <property type="evidence" value="ECO:0007669"/>
    <property type="project" value="UniProtKB-SubCell"/>
</dbReference>
<evidence type="ECO:0000256" key="15">
    <source>
        <dbReference type="ARBA" id="ARBA00023136"/>
    </source>
</evidence>
<comment type="function">
    <text evidence="20">Escort protein required for cholesterol as well as lipid homeostasis. Regulates export of the SCAP-SREBP complex from the endoplasmic reticulum to the Golgi upon low cholesterol, thereby regulating the processing of sterol regulatory element-binding proteins (SREBPs) SREBF1/SREBP1 and SREBF2/SREBP2. At high sterol concentrations, formation of a ternary complex with INSIG (INSIG1 or INSIG2) leads to mask the ER export signal in SCAP, promoting retention of the complex in the endoplasmic reticulum. Low sterol concentrations trigger release of INSIG, a conformational change in the SSD domain of SCAP, unmasking of the ER export signal, promoting recruitment into COPII-coated vesicles and transport of the SCAP-SREBP to the Golgi: in the Golgi, SREBPs are then processed, releasing the transcription factor fragment of SREBPs from the membrane, its import into the nucleus and up-regulation of LDLR, INSIG1 and the mevalonate pathway. Binds cholesterol via its SSD domain.</text>
</comment>
<evidence type="ECO:0000256" key="9">
    <source>
        <dbReference type="ARBA" id="ARBA00022737"/>
    </source>
</evidence>
<keyword evidence="18" id="KW-0753">Steroid metabolism</keyword>
<dbReference type="EMBL" id="KQ947410">
    <property type="protein sequence ID" value="KUJ19726.1"/>
    <property type="molecule type" value="Genomic_DNA"/>
</dbReference>
<dbReference type="PANTHER" id="PTHR46378:SF1">
    <property type="entry name" value="STEROL REGULATORY ELEMENT-BINDING PROTEIN CLEAVAGE-ACTIVATING PROTEIN"/>
    <property type="match status" value="1"/>
</dbReference>
<evidence type="ECO:0000259" key="23">
    <source>
        <dbReference type="PROSITE" id="PS50156"/>
    </source>
</evidence>
<dbReference type="GO" id="GO:0012507">
    <property type="term" value="C:ER to Golgi transport vesicle membrane"/>
    <property type="evidence" value="ECO:0007669"/>
    <property type="project" value="UniProtKB-SubCell"/>
</dbReference>
<dbReference type="Proteomes" id="UP000070700">
    <property type="component" value="Unassembled WGS sequence"/>
</dbReference>
<keyword evidence="12" id="KW-0333">Golgi apparatus</keyword>
<feature type="domain" description="SSD" evidence="23">
    <location>
        <begin position="192"/>
        <end position="352"/>
    </location>
</feature>
<comment type="subcellular location">
    <subcellularLocation>
        <location evidence="2">Cytoplasmic vesicle</location>
        <location evidence="2">COPII-coated vesicle membrane</location>
        <topology evidence="2">Multi-pass membrane protein</topology>
    </subcellularLocation>
    <subcellularLocation>
        <location evidence="1">Endoplasmic reticulum membrane</location>
        <topology evidence="1">Multi-pass membrane protein</topology>
    </subcellularLocation>
    <subcellularLocation>
        <location evidence="3">Golgi apparatus membrane</location>
        <topology evidence="3">Multi-pass membrane protein</topology>
    </subcellularLocation>
</comment>
<dbReference type="GO" id="GO:0045540">
    <property type="term" value="P:regulation of cholesterol biosynthetic process"/>
    <property type="evidence" value="ECO:0007669"/>
    <property type="project" value="TreeGrafter"/>
</dbReference>
<keyword evidence="13" id="KW-0443">Lipid metabolism</keyword>
<keyword evidence="19" id="KW-0968">Cytoplasmic vesicle</keyword>
<feature type="transmembrane region" description="Helical" evidence="22">
    <location>
        <begin position="223"/>
        <end position="247"/>
    </location>
</feature>
<feature type="transmembrane region" description="Helical" evidence="22">
    <location>
        <begin position="292"/>
        <end position="312"/>
    </location>
</feature>
<dbReference type="AlphaFoldDB" id="A0A194XHW5"/>
<evidence type="ECO:0000256" key="3">
    <source>
        <dbReference type="ARBA" id="ARBA00004653"/>
    </source>
</evidence>
<dbReference type="GO" id="GO:0032933">
    <property type="term" value="P:SREBP signaling pathway"/>
    <property type="evidence" value="ECO:0007669"/>
    <property type="project" value="InterPro"/>
</dbReference>
<evidence type="ECO:0000256" key="4">
    <source>
        <dbReference type="ARBA" id="ARBA00007410"/>
    </source>
</evidence>
<dbReference type="InterPro" id="IPR030225">
    <property type="entry name" value="SCAP"/>
</dbReference>
<dbReference type="InterPro" id="IPR019775">
    <property type="entry name" value="WD40_repeat_CS"/>
</dbReference>
<evidence type="ECO:0000256" key="8">
    <source>
        <dbReference type="ARBA" id="ARBA00022692"/>
    </source>
</evidence>
<evidence type="ECO:0000256" key="7">
    <source>
        <dbReference type="ARBA" id="ARBA00022574"/>
    </source>
</evidence>
<evidence type="ECO:0000256" key="17">
    <source>
        <dbReference type="ARBA" id="ARBA00023180"/>
    </source>
</evidence>
<evidence type="ECO:0000256" key="20">
    <source>
        <dbReference type="ARBA" id="ARBA00045958"/>
    </source>
</evidence>
<dbReference type="GO" id="GO:0032936">
    <property type="term" value="C:SREBP-SCAP complex"/>
    <property type="evidence" value="ECO:0007669"/>
    <property type="project" value="TreeGrafter"/>
</dbReference>
<evidence type="ECO:0000313" key="24">
    <source>
        <dbReference type="EMBL" id="KUJ19726.1"/>
    </source>
</evidence>
<comment type="similarity">
    <text evidence="4">Belongs to the WD repeat SCAP family.</text>
</comment>
<keyword evidence="11 22" id="KW-1133">Transmembrane helix</keyword>
<dbReference type="GO" id="GO:0032934">
    <property type="term" value="F:sterol binding"/>
    <property type="evidence" value="ECO:0007669"/>
    <property type="project" value="InterPro"/>
</dbReference>
<keyword evidence="6" id="KW-0153">Cholesterol metabolism</keyword>
<dbReference type="GO" id="GO:0000139">
    <property type="term" value="C:Golgi membrane"/>
    <property type="evidence" value="ECO:0007669"/>
    <property type="project" value="UniProtKB-SubCell"/>
</dbReference>
<protein>
    <recommendedName>
        <fullName evidence="5">Sterol regulatory element-binding protein cleavage-activating protein</fullName>
    </recommendedName>
</protein>
<dbReference type="InterPro" id="IPR036322">
    <property type="entry name" value="WD40_repeat_dom_sf"/>
</dbReference>
<dbReference type="Gene3D" id="2.130.10.10">
    <property type="entry name" value="YVTN repeat-like/Quinoprotein amine dehydrogenase"/>
    <property type="match status" value="1"/>
</dbReference>
<evidence type="ECO:0000256" key="2">
    <source>
        <dbReference type="ARBA" id="ARBA00004557"/>
    </source>
</evidence>
<dbReference type="SUPFAM" id="SSF50978">
    <property type="entry name" value="WD40 repeat-like"/>
    <property type="match status" value="1"/>
</dbReference>
<evidence type="ECO:0000256" key="16">
    <source>
        <dbReference type="ARBA" id="ARBA00023166"/>
    </source>
</evidence>
<dbReference type="GeneID" id="28818756"/>
<dbReference type="InterPro" id="IPR001680">
    <property type="entry name" value="WD40_rpt"/>
</dbReference>
<feature type="transmembrane region" description="Helical" evidence="22">
    <location>
        <begin position="259"/>
        <end position="280"/>
    </location>
</feature>
<dbReference type="PANTHER" id="PTHR46378">
    <property type="entry name" value="STEROL REGULATORY ELEMENT-BINDING PROTEIN CLEAVAGE-ACTIVATING PROTEIN"/>
    <property type="match status" value="1"/>
</dbReference>
<evidence type="ECO:0000256" key="1">
    <source>
        <dbReference type="ARBA" id="ARBA00004477"/>
    </source>
</evidence>
<evidence type="ECO:0000256" key="19">
    <source>
        <dbReference type="ARBA" id="ARBA00023329"/>
    </source>
</evidence>
<feature type="transmembrane region" description="Helical" evidence="22">
    <location>
        <begin position="324"/>
        <end position="346"/>
    </location>
</feature>
<dbReference type="PROSITE" id="PS00678">
    <property type="entry name" value="WD_REPEATS_1"/>
    <property type="match status" value="1"/>
</dbReference>
<keyword evidence="15 22" id="KW-0472">Membrane</keyword>
<dbReference type="STRING" id="149040.A0A194XHW5"/>
<accession>A0A194XHW5</accession>
<reference evidence="24 25" key="1">
    <citation type="submission" date="2015-10" db="EMBL/GenBank/DDBJ databases">
        <title>Full genome of DAOMC 229536 Phialocephala scopiformis, a fungal endophyte of spruce producing the potent anti-insectan compound rugulosin.</title>
        <authorList>
            <consortium name="DOE Joint Genome Institute"/>
            <person name="Walker A.K."/>
            <person name="Frasz S.L."/>
            <person name="Seifert K.A."/>
            <person name="Miller J.D."/>
            <person name="Mondo S.J."/>
            <person name="Labutti K."/>
            <person name="Lipzen A."/>
            <person name="Dockter R."/>
            <person name="Kennedy M."/>
            <person name="Grigoriev I.V."/>
            <person name="Spatafora J.W."/>
        </authorList>
    </citation>
    <scope>NUCLEOTIDE SEQUENCE [LARGE SCALE GENOMIC DNA]</scope>
    <source>
        <strain evidence="24 25">CBS 120377</strain>
    </source>
</reference>
<evidence type="ECO:0000256" key="21">
    <source>
        <dbReference type="PROSITE-ProRule" id="PRU00221"/>
    </source>
</evidence>
<dbReference type="InParanoid" id="A0A194XHW5"/>
<keyword evidence="17" id="KW-0325">Glycoprotein</keyword>
<dbReference type="RefSeq" id="XP_018074081.1">
    <property type="nucleotide sequence ID" value="XM_018209030.1"/>
</dbReference>
<evidence type="ECO:0000313" key="25">
    <source>
        <dbReference type="Proteomes" id="UP000070700"/>
    </source>
</evidence>
<dbReference type="InterPro" id="IPR015943">
    <property type="entry name" value="WD40/YVTN_repeat-like_dom_sf"/>
</dbReference>
<dbReference type="SMART" id="SM00320">
    <property type="entry name" value="WD40"/>
    <property type="match status" value="2"/>
</dbReference>
<sequence length="1028" mass="114695">MRSVWIHGSYMKALEQDVLRSALEVQDELLGPTVDFAPKRPSNQLEAYDPFTDLSIDDRDTLHAINGLTNLSWFYHSPLQYWSSSLEKIASDEDIISTVNAKSNQSTSVNVTLRHSIVFSGKRFEDHRLVAADALVITLIHMLDSPVGRQWERKAEQLALRHGGKWQTFPAEGRSLISTLYEFRFQPLSLNDDVWLASVYSLMAVYVIFNITRFAALKSRAGLLLAVATQMAVSIMSSFTVCAVWKIDLSHMPRAAYPLVIMGIGLGNIFNLINAVNLTPPSAPKDVRIGEALGQTGHIALTSLALNASLLYMTYKLCENFPPIVALCAFAGIAILFDFFYLLTFFTPVLSVDIRRTELSDALSRASTRNGTSFTPVSQPRKTWFGPFFDGNASTRIAGPIVMVGSILMAQLHYESWSQTILRLFMIWTSYAQTARPAAVSHLSVDINQARTPTAWLQMQDHETAHEVIQVVKPHATSYIARVYDPLIFVLEGSNRTRNDQGIRRFLPAAYDFARNQFTAFVLSVTIIVAAVCLLMNHLLSNEPSENDSEKREDDPLLSVKTLSGGHSLDIMLLATSRDGVLATVGLDRWIRIWDVRKGVMSYIVRDFESSIDPFPVLAVAIDRDSNWLAILSGKDLVFLWNIPERRWGRSMHVEMKGRTPLTFCFGHDKDEFVDPVVVVRHNGLMTELHVDDEYSRQIQICRSPLVCVRPHFEKPHTGSPDPPPRLITSSRKGCVHIASQLEEGWVSNELKVPEPEDDKEVVSIVPLPVLSCFLAVRKHSVDLIDIGTLNVTHTFTTSPMKPDSLRCFHSTRRRPQCGSVGLASLAIAYTCAETGNVILQSYLPQREGDIICFRDPFTPGSKTCCLWRETVENKYVVENPGQWEALQVGYLVGIRKCESIIKEMSHPIANTGVRRRGARPNRPSLERRNSEDEAWEVWSISSAGARATTPLFGSKDRDHLLVSSLGPLQKMGKSSLAVALGNIVKIITVGHENFDSADSSNDDSAFLGTASSVGRRKKLLGNRKKTL</sequence>
<proteinExistence type="inferred from homology"/>
<dbReference type="InterPro" id="IPR053958">
    <property type="entry name" value="HMGCR/SNAP/NPC1-like_SSD"/>
</dbReference>
<gene>
    <name evidence="24" type="ORF">LY89DRAFT_579832</name>
</gene>
<dbReference type="OrthoDB" id="1914839at2759"/>
<keyword evidence="16" id="KW-1207">Sterol metabolism</keyword>
<dbReference type="InterPro" id="IPR000731">
    <property type="entry name" value="SSD"/>
</dbReference>
<name>A0A194XHW5_MOLSC</name>
<feature type="transmembrane region" description="Helical" evidence="22">
    <location>
        <begin position="518"/>
        <end position="540"/>
    </location>
</feature>
<keyword evidence="25" id="KW-1185">Reference proteome</keyword>
<evidence type="ECO:0000256" key="5">
    <source>
        <dbReference type="ARBA" id="ARBA00019541"/>
    </source>
</evidence>
<dbReference type="Pfam" id="PF12349">
    <property type="entry name" value="Sterol-sensing"/>
    <property type="match status" value="1"/>
</dbReference>